<comment type="caution">
    <text evidence="16">The sequence shown here is derived from an EMBL/GenBank/DDBJ whole genome shotgun (WGS) entry which is preliminary data.</text>
</comment>
<dbReference type="PANTHER" id="PTHR15929">
    <property type="entry name" value="STORE-OPERATED CALCIUM ENTRY-ASSOCIATED REGULATORY FACTOR"/>
    <property type="match status" value="1"/>
</dbReference>
<dbReference type="AlphaFoldDB" id="A0A444TW77"/>
<comment type="subcellular location">
    <subcellularLocation>
        <location evidence="1">Endoplasmic reticulum membrane</location>
        <topology evidence="1">Single-pass type I membrane protein</topology>
    </subcellularLocation>
</comment>
<keyword evidence="9" id="KW-0106">Calcium</keyword>
<dbReference type="GO" id="GO:0005789">
    <property type="term" value="C:endoplasmic reticulum membrane"/>
    <property type="evidence" value="ECO:0007669"/>
    <property type="project" value="UniProtKB-SubCell"/>
</dbReference>
<evidence type="ECO:0000256" key="6">
    <source>
        <dbReference type="ARBA" id="ARBA00022692"/>
    </source>
</evidence>
<evidence type="ECO:0000256" key="7">
    <source>
        <dbReference type="ARBA" id="ARBA00022729"/>
    </source>
</evidence>
<evidence type="ECO:0000256" key="10">
    <source>
        <dbReference type="ARBA" id="ARBA00022989"/>
    </source>
</evidence>
<feature type="coiled-coil region" evidence="14">
    <location>
        <begin position="11"/>
        <end position="38"/>
    </location>
</feature>
<dbReference type="Proteomes" id="UP000289886">
    <property type="component" value="Unassembled WGS sequence"/>
</dbReference>
<feature type="transmembrane region" description="Helical" evidence="15">
    <location>
        <begin position="140"/>
        <end position="157"/>
    </location>
</feature>
<dbReference type="InterPro" id="IPR009567">
    <property type="entry name" value="SARAF"/>
</dbReference>
<proteinExistence type="inferred from homology"/>
<keyword evidence="5" id="KW-0109">Calcium transport</keyword>
<keyword evidence="14" id="KW-0175">Coiled coil</keyword>
<dbReference type="Pfam" id="PF06682">
    <property type="entry name" value="SARAF"/>
    <property type="match status" value="1"/>
</dbReference>
<sequence>MSSAMESSARNGDVMQDMNLAEDQIKVLEENFLKVSKQPDEATLMLIAAECGLSEDDTAWECKTDMDTAYRFGTIEVSCEGYNYPDDPYVLKGSCGMEYTLELTEHGKQNRKSSYGSGGFSSGFFQGSPNNINSQTPSDASALIIIAILLLFAYGVYKMFLCGPLRGQQHFPNDDYPNTHTHDYQSGPHTMGPPPPGFKPDYMGNTGYTSNAGYTGASAGFESTGNEYGFANNFARPHNNANSRPGFWTGMGTGGVLGYMFGSQRCFYIYTLLRSD</sequence>
<keyword evidence="8" id="KW-0256">Endoplasmic reticulum</keyword>
<keyword evidence="10 15" id="KW-1133">Transmembrane helix</keyword>
<evidence type="ECO:0000313" key="16">
    <source>
        <dbReference type="EMBL" id="RXM27184.1"/>
    </source>
</evidence>
<gene>
    <name evidence="16" type="ORF">EOD39_12853</name>
</gene>
<dbReference type="GO" id="GO:2001256">
    <property type="term" value="P:regulation of store-operated calcium entry"/>
    <property type="evidence" value="ECO:0007669"/>
    <property type="project" value="InterPro"/>
</dbReference>
<evidence type="ECO:0000256" key="12">
    <source>
        <dbReference type="ARBA" id="ARBA00023136"/>
    </source>
</evidence>
<keyword evidence="4" id="KW-0813">Transport</keyword>
<reference evidence="16 17" key="1">
    <citation type="submission" date="2019-01" db="EMBL/GenBank/DDBJ databases">
        <title>Draft Genome and Complete Hox-Cluster Characterization of the Sterlet Sturgeon (Acipenser ruthenus).</title>
        <authorList>
            <person name="Wei Q."/>
        </authorList>
    </citation>
    <scope>NUCLEOTIDE SEQUENCE [LARGE SCALE GENOMIC DNA]</scope>
    <source>
        <strain evidence="16">WHYD16114868_AA</strain>
        <tissue evidence="16">Blood</tissue>
    </source>
</reference>
<keyword evidence="7" id="KW-0732">Signal</keyword>
<evidence type="ECO:0000256" key="14">
    <source>
        <dbReference type="SAM" id="Coils"/>
    </source>
</evidence>
<organism evidence="16 17">
    <name type="scientific">Acipenser ruthenus</name>
    <name type="common">Sterlet sturgeon</name>
    <dbReference type="NCBI Taxonomy" id="7906"/>
    <lineage>
        <taxon>Eukaryota</taxon>
        <taxon>Metazoa</taxon>
        <taxon>Chordata</taxon>
        <taxon>Craniata</taxon>
        <taxon>Vertebrata</taxon>
        <taxon>Euteleostomi</taxon>
        <taxon>Actinopterygii</taxon>
        <taxon>Chondrostei</taxon>
        <taxon>Acipenseriformes</taxon>
        <taxon>Acipenseridae</taxon>
        <taxon>Acipenser</taxon>
    </lineage>
</organism>
<evidence type="ECO:0000256" key="1">
    <source>
        <dbReference type="ARBA" id="ARBA00004115"/>
    </source>
</evidence>
<keyword evidence="17" id="KW-1185">Reference proteome</keyword>
<dbReference type="EMBL" id="SCEB01215887">
    <property type="protein sequence ID" value="RXM27184.1"/>
    <property type="molecule type" value="Genomic_DNA"/>
</dbReference>
<name>A0A444TW77_ACIRT</name>
<evidence type="ECO:0000313" key="17">
    <source>
        <dbReference type="Proteomes" id="UP000289886"/>
    </source>
</evidence>
<evidence type="ECO:0000256" key="2">
    <source>
        <dbReference type="ARBA" id="ARBA00006833"/>
    </source>
</evidence>
<keyword evidence="6 15" id="KW-0812">Transmembrane</keyword>
<accession>A0A444TW77</accession>
<keyword evidence="11" id="KW-0406">Ion transport</keyword>
<evidence type="ECO:0000256" key="9">
    <source>
        <dbReference type="ARBA" id="ARBA00022837"/>
    </source>
</evidence>
<keyword evidence="12 15" id="KW-0472">Membrane</keyword>
<dbReference type="PANTHER" id="PTHR15929:SF0">
    <property type="entry name" value="STORE-OPERATED CALCIUM ENTRY-ASSOCIATED REGULATORY FACTOR"/>
    <property type="match status" value="1"/>
</dbReference>
<evidence type="ECO:0000256" key="4">
    <source>
        <dbReference type="ARBA" id="ARBA00022448"/>
    </source>
</evidence>
<evidence type="ECO:0000256" key="15">
    <source>
        <dbReference type="SAM" id="Phobius"/>
    </source>
</evidence>
<evidence type="ECO:0000256" key="8">
    <source>
        <dbReference type="ARBA" id="ARBA00022824"/>
    </source>
</evidence>
<evidence type="ECO:0000256" key="13">
    <source>
        <dbReference type="ARBA" id="ARBA00031116"/>
    </source>
</evidence>
<evidence type="ECO:0000256" key="5">
    <source>
        <dbReference type="ARBA" id="ARBA00022568"/>
    </source>
</evidence>
<evidence type="ECO:0000256" key="11">
    <source>
        <dbReference type="ARBA" id="ARBA00023065"/>
    </source>
</evidence>
<evidence type="ECO:0000256" key="3">
    <source>
        <dbReference type="ARBA" id="ARBA00016584"/>
    </source>
</evidence>
<dbReference type="GO" id="GO:0006816">
    <property type="term" value="P:calcium ion transport"/>
    <property type="evidence" value="ECO:0007669"/>
    <property type="project" value="UniProtKB-KW"/>
</dbReference>
<comment type="similarity">
    <text evidence="2">Belongs to the SARAF family.</text>
</comment>
<protein>
    <recommendedName>
        <fullName evidence="3">Store-operated calcium entry-associated regulatory factor</fullName>
    </recommendedName>
    <alternativeName>
        <fullName evidence="13">Transmembrane protein 66</fullName>
    </alternativeName>
</protein>